<gene>
    <name evidence="1" type="ORF">BOKJ2_LOCUS12459</name>
</gene>
<dbReference type="Proteomes" id="UP000614601">
    <property type="component" value="Unassembled WGS sequence"/>
</dbReference>
<evidence type="ECO:0008006" key="3">
    <source>
        <dbReference type="Google" id="ProtNLM"/>
    </source>
</evidence>
<keyword evidence="2" id="KW-1185">Reference proteome</keyword>
<proteinExistence type="predicted"/>
<dbReference type="AlphaFoldDB" id="A0A811LK49"/>
<evidence type="ECO:0000313" key="1">
    <source>
        <dbReference type="EMBL" id="CAD5228000.1"/>
    </source>
</evidence>
<name>A0A811LK49_9BILA</name>
<dbReference type="Proteomes" id="UP000783686">
    <property type="component" value="Unassembled WGS sequence"/>
</dbReference>
<sequence>MKWKLERCQRRMERAMLGLTLRDEVRSRQIRARTKLKDVVEVAITIKWKMAAKIARAGNERLDWKVLNWIPEGKRRVGRPRMRWEDEFVELCGRDWLNRCRRNWMEHCLGYLHWQLARSISRRQRWRHDLILYSLITFIFCQQL</sequence>
<protein>
    <recommendedName>
        <fullName evidence="3">Endonuclease-reverse transcriptase</fullName>
    </recommendedName>
</protein>
<comment type="caution">
    <text evidence="1">The sequence shown here is derived from an EMBL/GenBank/DDBJ whole genome shotgun (WGS) entry which is preliminary data.</text>
</comment>
<dbReference type="EMBL" id="CAJFCW020000006">
    <property type="protein sequence ID" value="CAG9123973.1"/>
    <property type="molecule type" value="Genomic_DNA"/>
</dbReference>
<dbReference type="OrthoDB" id="5848624at2759"/>
<reference evidence="1" key="1">
    <citation type="submission" date="2020-09" db="EMBL/GenBank/DDBJ databases">
        <authorList>
            <person name="Kikuchi T."/>
        </authorList>
    </citation>
    <scope>NUCLEOTIDE SEQUENCE</scope>
    <source>
        <strain evidence="1">SH1</strain>
    </source>
</reference>
<evidence type="ECO:0000313" key="2">
    <source>
        <dbReference type="Proteomes" id="UP000614601"/>
    </source>
</evidence>
<dbReference type="EMBL" id="CAJFDH010000006">
    <property type="protein sequence ID" value="CAD5228000.1"/>
    <property type="molecule type" value="Genomic_DNA"/>
</dbReference>
<accession>A0A811LK49</accession>
<organism evidence="1 2">
    <name type="scientific">Bursaphelenchus okinawaensis</name>
    <dbReference type="NCBI Taxonomy" id="465554"/>
    <lineage>
        <taxon>Eukaryota</taxon>
        <taxon>Metazoa</taxon>
        <taxon>Ecdysozoa</taxon>
        <taxon>Nematoda</taxon>
        <taxon>Chromadorea</taxon>
        <taxon>Rhabditida</taxon>
        <taxon>Tylenchina</taxon>
        <taxon>Tylenchomorpha</taxon>
        <taxon>Aphelenchoidea</taxon>
        <taxon>Aphelenchoididae</taxon>
        <taxon>Bursaphelenchus</taxon>
    </lineage>
</organism>